<dbReference type="InterPro" id="IPR029044">
    <property type="entry name" value="Nucleotide-diphossugar_trans"/>
</dbReference>
<dbReference type="EMBL" id="MN740943">
    <property type="protein sequence ID" value="QHU19010.1"/>
    <property type="molecule type" value="Genomic_DNA"/>
</dbReference>
<dbReference type="Pfam" id="PF00535">
    <property type="entry name" value="Glycos_transf_2"/>
    <property type="match status" value="1"/>
</dbReference>
<organism evidence="3">
    <name type="scientific">viral metagenome</name>
    <dbReference type="NCBI Taxonomy" id="1070528"/>
    <lineage>
        <taxon>unclassified sequences</taxon>
        <taxon>metagenomes</taxon>
        <taxon>organismal metagenomes</taxon>
    </lineage>
</organism>
<dbReference type="CDD" id="cd00761">
    <property type="entry name" value="Glyco_tranf_GTA_type"/>
    <property type="match status" value="1"/>
</dbReference>
<feature type="coiled-coil region" evidence="1">
    <location>
        <begin position="267"/>
        <end position="333"/>
    </location>
</feature>
<dbReference type="GO" id="GO:0016758">
    <property type="term" value="F:hexosyltransferase activity"/>
    <property type="evidence" value="ECO:0007669"/>
    <property type="project" value="UniProtKB-ARBA"/>
</dbReference>
<dbReference type="InterPro" id="IPR001173">
    <property type="entry name" value="Glyco_trans_2-like"/>
</dbReference>
<evidence type="ECO:0000313" key="3">
    <source>
        <dbReference type="EMBL" id="QHU19010.1"/>
    </source>
</evidence>
<evidence type="ECO:0000259" key="2">
    <source>
        <dbReference type="Pfam" id="PF00535"/>
    </source>
</evidence>
<reference evidence="3" key="1">
    <citation type="journal article" date="2020" name="Nature">
        <title>Giant virus diversity and host interactions through global metagenomics.</title>
        <authorList>
            <person name="Schulz F."/>
            <person name="Roux S."/>
            <person name="Paez-Espino D."/>
            <person name="Jungbluth S."/>
            <person name="Walsh D.A."/>
            <person name="Denef V.J."/>
            <person name="McMahon K.D."/>
            <person name="Konstantinidis K.T."/>
            <person name="Eloe-Fadrosh E.A."/>
            <person name="Kyrpides N.C."/>
            <person name="Woyke T."/>
        </authorList>
    </citation>
    <scope>NUCLEOTIDE SEQUENCE</scope>
    <source>
        <strain evidence="3">GVMAG-S-3300013014-104</strain>
    </source>
</reference>
<dbReference type="Gene3D" id="3.90.550.10">
    <property type="entry name" value="Spore Coat Polysaccharide Biosynthesis Protein SpsA, Chain A"/>
    <property type="match status" value="1"/>
</dbReference>
<evidence type="ECO:0000256" key="1">
    <source>
        <dbReference type="SAM" id="Coils"/>
    </source>
</evidence>
<dbReference type="PANTHER" id="PTHR22916">
    <property type="entry name" value="GLYCOSYLTRANSFERASE"/>
    <property type="match status" value="1"/>
</dbReference>
<dbReference type="AlphaFoldDB" id="A0A6C0KQL3"/>
<name>A0A6C0KQL3_9ZZZZ</name>
<protein>
    <recommendedName>
        <fullName evidence="2">Glycosyltransferase 2-like domain-containing protein</fullName>
    </recommendedName>
</protein>
<accession>A0A6C0KQL3</accession>
<sequence>MGKNKNSNKSLLPFVSVCTPTFNRRPFIPYMIKCFLHQTYPKDRIEWIIIDDGTDPIKDLVENIPQVKYFYYEEKMLLGKKRNLMHTKCKGEIIIYMDDDDYYPEERISHAVDILTKNPNFLIAGSSEMHIYFDSKNCLYQCGPYKQNHSTAATFAFKKELLNITKYDDQNGLAEERNFLKGYTIPLIQLNTLKSILVFSHKHNSLNKEKLLENCEATKTVLSRYNVDHFIKDPELKQFYMKDMNSVLENYLPGRPENKPELNKQIIKMEEERNKRINNQKKMLETQQKIIDNMNKPIIKEIEELRREYEDKMSEKNCLINDLLKKIKMLTEELKIYKK</sequence>
<keyword evidence="1" id="KW-0175">Coiled coil</keyword>
<proteinExistence type="predicted"/>
<dbReference type="SUPFAM" id="SSF53448">
    <property type="entry name" value="Nucleotide-diphospho-sugar transferases"/>
    <property type="match status" value="1"/>
</dbReference>
<dbReference type="PANTHER" id="PTHR22916:SF3">
    <property type="entry name" value="UDP-GLCNAC:BETAGAL BETA-1,3-N-ACETYLGLUCOSAMINYLTRANSFERASE-LIKE PROTEIN 1"/>
    <property type="match status" value="1"/>
</dbReference>
<feature type="domain" description="Glycosyltransferase 2-like" evidence="2">
    <location>
        <begin position="16"/>
        <end position="126"/>
    </location>
</feature>